<evidence type="ECO:0000313" key="2">
    <source>
        <dbReference type="EMBL" id="AWV97408.1"/>
    </source>
</evidence>
<dbReference type="AlphaFoldDB" id="A0A2Z4G8L5"/>
<keyword evidence="3" id="KW-1185">Reference proteome</keyword>
<reference evidence="2 3" key="1">
    <citation type="submission" date="2018-05" db="EMBL/GenBank/DDBJ databases">
        <title>Complete genome sequence of Arcticibacterium luteifluviistationis SM1504T, a cytophagaceae bacterium isolated from Arctic surface seawater.</title>
        <authorList>
            <person name="Li Y."/>
            <person name="Qin Q.-L."/>
        </authorList>
    </citation>
    <scope>NUCLEOTIDE SEQUENCE [LARGE SCALE GENOMIC DNA]</scope>
    <source>
        <strain evidence="2 3">SM1504</strain>
    </source>
</reference>
<gene>
    <name evidence="2" type="ORF">DJ013_04155</name>
</gene>
<keyword evidence="1" id="KW-0472">Membrane</keyword>
<evidence type="ECO:0000256" key="1">
    <source>
        <dbReference type="SAM" id="Phobius"/>
    </source>
</evidence>
<dbReference type="EMBL" id="CP029480">
    <property type="protein sequence ID" value="AWV97408.1"/>
    <property type="molecule type" value="Genomic_DNA"/>
</dbReference>
<dbReference type="Proteomes" id="UP000249873">
    <property type="component" value="Chromosome"/>
</dbReference>
<proteinExistence type="predicted"/>
<keyword evidence="1" id="KW-0812">Transmembrane</keyword>
<feature type="transmembrane region" description="Helical" evidence="1">
    <location>
        <begin position="37"/>
        <end position="57"/>
    </location>
</feature>
<evidence type="ECO:0000313" key="3">
    <source>
        <dbReference type="Proteomes" id="UP000249873"/>
    </source>
</evidence>
<dbReference type="KEGG" id="als:DJ013_04155"/>
<name>A0A2Z4G8L5_9BACT</name>
<organism evidence="2 3">
    <name type="scientific">Arcticibacterium luteifluviistationis</name>
    <dbReference type="NCBI Taxonomy" id="1784714"/>
    <lineage>
        <taxon>Bacteria</taxon>
        <taxon>Pseudomonadati</taxon>
        <taxon>Bacteroidota</taxon>
        <taxon>Cytophagia</taxon>
        <taxon>Cytophagales</taxon>
        <taxon>Leadbetterellaceae</taxon>
        <taxon>Arcticibacterium</taxon>
    </lineage>
</organism>
<protein>
    <submittedName>
        <fullName evidence="2">Uncharacterized protein</fullName>
    </submittedName>
</protein>
<keyword evidence="1" id="KW-1133">Transmembrane helix</keyword>
<accession>A0A2Z4G8L5</accession>
<sequence length="70" mass="7505">MKEAKKAIAVLVSALIWATVMIVCSSALKESGDFDEIRNVLLCGAFMHIMLLSGSAVSEGKKGFSKCLKK</sequence>
<dbReference type="RefSeq" id="WP_111370510.1">
    <property type="nucleotide sequence ID" value="NZ_CP029480.1"/>
</dbReference>